<accession>A0A4Z2IWF6</accession>
<sequence length="237" mass="25853">MGNNGLVIKRGFPHLQQFWSVCAFYLPLQRLKNFALISVSDRDFTRGGVVKGRERETPSGPRLTEVRLEPFYAAPQLGAHFCQAIVDHTAQGGLAAPARGYEAGWGVEEDKQEQHLGIIDSYSSPRCQSGIISLHIASYTGLSDYLNARVFTHRFTLSACLRLECVGRRGPVAHTPSQRHDILGSPVGRAASSTEAASDPLALLGLIIAGPLGMPEQVSKRARLHHITPTPHCWQAP</sequence>
<name>A0A4Z2IWF6_9TELE</name>
<evidence type="ECO:0000313" key="2">
    <source>
        <dbReference type="Proteomes" id="UP000314294"/>
    </source>
</evidence>
<evidence type="ECO:0000313" key="1">
    <source>
        <dbReference type="EMBL" id="TNN81858.1"/>
    </source>
</evidence>
<keyword evidence="2" id="KW-1185">Reference proteome</keyword>
<organism evidence="1 2">
    <name type="scientific">Liparis tanakae</name>
    <name type="common">Tanaka's snailfish</name>
    <dbReference type="NCBI Taxonomy" id="230148"/>
    <lineage>
        <taxon>Eukaryota</taxon>
        <taxon>Metazoa</taxon>
        <taxon>Chordata</taxon>
        <taxon>Craniata</taxon>
        <taxon>Vertebrata</taxon>
        <taxon>Euteleostomi</taxon>
        <taxon>Actinopterygii</taxon>
        <taxon>Neopterygii</taxon>
        <taxon>Teleostei</taxon>
        <taxon>Neoteleostei</taxon>
        <taxon>Acanthomorphata</taxon>
        <taxon>Eupercaria</taxon>
        <taxon>Perciformes</taxon>
        <taxon>Cottioidei</taxon>
        <taxon>Cottales</taxon>
        <taxon>Liparidae</taxon>
        <taxon>Liparis</taxon>
    </lineage>
</organism>
<comment type="caution">
    <text evidence="1">The sequence shown here is derived from an EMBL/GenBank/DDBJ whole genome shotgun (WGS) entry which is preliminary data.</text>
</comment>
<dbReference type="AlphaFoldDB" id="A0A4Z2IWF6"/>
<protein>
    <submittedName>
        <fullName evidence="1">Uncharacterized protein</fullName>
    </submittedName>
</protein>
<dbReference type="Proteomes" id="UP000314294">
    <property type="component" value="Unassembled WGS sequence"/>
</dbReference>
<proteinExistence type="predicted"/>
<reference evidence="1 2" key="1">
    <citation type="submission" date="2019-03" db="EMBL/GenBank/DDBJ databases">
        <title>First draft genome of Liparis tanakae, snailfish: a comprehensive survey of snailfish specific genes.</title>
        <authorList>
            <person name="Kim W."/>
            <person name="Song I."/>
            <person name="Jeong J.-H."/>
            <person name="Kim D."/>
            <person name="Kim S."/>
            <person name="Ryu S."/>
            <person name="Song J.Y."/>
            <person name="Lee S.K."/>
        </authorList>
    </citation>
    <scope>NUCLEOTIDE SEQUENCE [LARGE SCALE GENOMIC DNA]</scope>
    <source>
        <tissue evidence="1">Muscle</tissue>
    </source>
</reference>
<gene>
    <name evidence="1" type="ORF">EYF80_007987</name>
</gene>
<dbReference type="EMBL" id="SRLO01000044">
    <property type="protein sequence ID" value="TNN81858.1"/>
    <property type="molecule type" value="Genomic_DNA"/>
</dbReference>